<evidence type="ECO:0000256" key="3">
    <source>
        <dbReference type="ARBA" id="ARBA00015084"/>
    </source>
</evidence>
<sequence length="298" mass="30746">MKVILLGTAAGGGFPQWNCACALCARCHRGELPARSQECVAVSGNGRDWWLLNASPDIRTQLLAAPALAPGPGLRETPVRGVLLTDAEVDHTLGLTIMRGGTGLTVHAAPPVRAALTADLPLRGLLDRYAPWDWQDSTAPGGFELAGGLTVTAHTVSAKAPKYVGGPDPDAPWVSAYRIEDAATGGALVYAPCLATWPDGFDDLLASASCALLDGTFFSADELGTAVRSPDAGQPLMGHLPVAGPGGSLAALARHPGLRRIYTHLNNTNPLLDPSSSACAAARQAGVEVLPDGSEIIL</sequence>
<gene>
    <name evidence="6" type="primary">pqqB</name>
    <name evidence="8" type="ORF">AQI88_26085</name>
</gene>
<evidence type="ECO:0000256" key="4">
    <source>
        <dbReference type="ARBA" id="ARBA00022448"/>
    </source>
</evidence>
<dbReference type="OrthoDB" id="9778305at2"/>
<reference evidence="8 9" key="1">
    <citation type="submission" date="2015-10" db="EMBL/GenBank/DDBJ databases">
        <title>Draft genome sequence of Streptomyces cellostaticus DSM 40189, type strain for the species Streptomyces cellostaticus.</title>
        <authorList>
            <person name="Ruckert C."/>
            <person name="Winkler A."/>
            <person name="Kalinowski J."/>
            <person name="Kampfer P."/>
            <person name="Glaeser S."/>
        </authorList>
    </citation>
    <scope>NUCLEOTIDE SEQUENCE [LARGE SCALE GENOMIC DNA]</scope>
    <source>
        <strain evidence="8 9">DSM 40189</strain>
    </source>
</reference>
<dbReference type="EMBL" id="LMWL01000047">
    <property type="protein sequence ID" value="KUM93553.1"/>
    <property type="molecule type" value="Genomic_DNA"/>
</dbReference>
<evidence type="ECO:0000259" key="7">
    <source>
        <dbReference type="Pfam" id="PF12706"/>
    </source>
</evidence>
<dbReference type="AlphaFoldDB" id="A0A101NHS3"/>
<dbReference type="RefSeq" id="WP_067003716.1">
    <property type="nucleotide sequence ID" value="NZ_BNDU01000005.1"/>
</dbReference>
<keyword evidence="4 6" id="KW-0813">Transport</keyword>
<dbReference type="SUPFAM" id="SSF56281">
    <property type="entry name" value="Metallo-hydrolase/oxidoreductase"/>
    <property type="match status" value="1"/>
</dbReference>
<evidence type="ECO:0000256" key="5">
    <source>
        <dbReference type="ARBA" id="ARBA00022905"/>
    </source>
</evidence>
<comment type="function">
    <text evidence="6">May be involved in the transport of PQQ or its precursor to the periplasm.</text>
</comment>
<dbReference type="InterPro" id="IPR001279">
    <property type="entry name" value="Metallo-B-lactamas"/>
</dbReference>
<evidence type="ECO:0000313" key="9">
    <source>
        <dbReference type="Proteomes" id="UP000054241"/>
    </source>
</evidence>
<feature type="domain" description="Metallo-beta-lactamase" evidence="7">
    <location>
        <begin position="49"/>
        <end position="264"/>
    </location>
</feature>
<dbReference type="Pfam" id="PF12706">
    <property type="entry name" value="Lactamase_B_2"/>
    <property type="match status" value="1"/>
</dbReference>
<evidence type="ECO:0000256" key="1">
    <source>
        <dbReference type="ARBA" id="ARBA00004886"/>
    </source>
</evidence>
<dbReference type="Proteomes" id="UP000054241">
    <property type="component" value="Unassembled WGS sequence"/>
</dbReference>
<dbReference type="InterPro" id="IPR036866">
    <property type="entry name" value="RibonucZ/Hydroxyglut_hydro"/>
</dbReference>
<dbReference type="GO" id="GO:0018189">
    <property type="term" value="P:pyrroloquinoline quinone biosynthetic process"/>
    <property type="evidence" value="ECO:0007669"/>
    <property type="project" value="UniProtKB-UniRule"/>
</dbReference>
<dbReference type="Gene3D" id="3.60.15.10">
    <property type="entry name" value="Ribonuclease Z/Hydroxyacylglutathione hydrolase-like"/>
    <property type="match status" value="1"/>
</dbReference>
<proteinExistence type="inferred from homology"/>
<comment type="similarity">
    <text evidence="2 6">Belongs to the PqqB family.</text>
</comment>
<dbReference type="HAMAP" id="MF_00653">
    <property type="entry name" value="PQQ_syn_PqqB"/>
    <property type="match status" value="1"/>
</dbReference>
<keyword evidence="9" id="KW-1185">Reference proteome</keyword>
<organism evidence="8 9">
    <name type="scientific">Streptomyces cellostaticus</name>
    <dbReference type="NCBI Taxonomy" id="67285"/>
    <lineage>
        <taxon>Bacteria</taxon>
        <taxon>Bacillati</taxon>
        <taxon>Actinomycetota</taxon>
        <taxon>Actinomycetes</taxon>
        <taxon>Kitasatosporales</taxon>
        <taxon>Streptomycetaceae</taxon>
        <taxon>Streptomyces</taxon>
    </lineage>
</organism>
<accession>A0A101NHS3</accession>
<protein>
    <recommendedName>
        <fullName evidence="3 6">Coenzyme PQQ synthesis protein B</fullName>
    </recommendedName>
    <alternativeName>
        <fullName evidence="6">Pyrroloquinoline quinone biosynthesis protein B</fullName>
    </alternativeName>
</protein>
<dbReference type="NCBIfam" id="TIGR02108">
    <property type="entry name" value="PQQ_syn_pqqB"/>
    <property type="match status" value="1"/>
</dbReference>
<comment type="pathway">
    <text evidence="1 6">Cofactor biosynthesis; pyrroloquinoline quinone biosynthesis.</text>
</comment>
<keyword evidence="5 6" id="KW-0884">PQQ biosynthesis</keyword>
<dbReference type="STRING" id="67285.AQI88_26085"/>
<evidence type="ECO:0000256" key="6">
    <source>
        <dbReference type="HAMAP-Rule" id="MF_00653"/>
    </source>
</evidence>
<dbReference type="InterPro" id="IPR011842">
    <property type="entry name" value="PQQ_synth_PqqB"/>
</dbReference>
<name>A0A101NHS3_9ACTN</name>
<evidence type="ECO:0000256" key="2">
    <source>
        <dbReference type="ARBA" id="ARBA00008481"/>
    </source>
</evidence>
<comment type="caution">
    <text evidence="8">The sequence shown here is derived from an EMBL/GenBank/DDBJ whole genome shotgun (WGS) entry which is preliminary data.</text>
</comment>
<evidence type="ECO:0000313" key="8">
    <source>
        <dbReference type="EMBL" id="KUM93553.1"/>
    </source>
</evidence>
<dbReference type="UniPathway" id="UPA00539"/>